<keyword evidence="2" id="KW-1185">Reference proteome</keyword>
<proteinExistence type="predicted"/>
<sequence>MMMVMMMETTLCITVTCVPEENACAVSCKTERDARIEEVRALAQGNAPNPTCGSITTVEVLNPPNKPAVISFAFYISLLVILFLQLLFALISASLAIINSTKNPTEPIFGLPGCFWSNVIASVLGTTALLMFGIYWATSGLNGHLGLSYIVLGMYRAASGIGYSYWVLIVAVLCSLTNVFLIELRKYLLERDPPPPVIKVENHSDGTIFLY</sequence>
<accession>A0ACC0JGN5</accession>
<organism evidence="1 2">
    <name type="scientific">Choristoneura fumiferana</name>
    <name type="common">Spruce budworm moth</name>
    <name type="synonym">Archips fumiferana</name>
    <dbReference type="NCBI Taxonomy" id="7141"/>
    <lineage>
        <taxon>Eukaryota</taxon>
        <taxon>Metazoa</taxon>
        <taxon>Ecdysozoa</taxon>
        <taxon>Arthropoda</taxon>
        <taxon>Hexapoda</taxon>
        <taxon>Insecta</taxon>
        <taxon>Pterygota</taxon>
        <taxon>Neoptera</taxon>
        <taxon>Endopterygota</taxon>
        <taxon>Lepidoptera</taxon>
        <taxon>Glossata</taxon>
        <taxon>Ditrysia</taxon>
        <taxon>Tortricoidea</taxon>
        <taxon>Tortricidae</taxon>
        <taxon>Tortricinae</taxon>
        <taxon>Choristoneura</taxon>
    </lineage>
</organism>
<comment type="caution">
    <text evidence="1">The sequence shown here is derived from an EMBL/GenBank/DDBJ whole genome shotgun (WGS) entry which is preliminary data.</text>
</comment>
<evidence type="ECO:0000313" key="2">
    <source>
        <dbReference type="Proteomes" id="UP001064048"/>
    </source>
</evidence>
<dbReference type="EMBL" id="CM046125">
    <property type="protein sequence ID" value="KAI8423321.1"/>
    <property type="molecule type" value="Genomic_DNA"/>
</dbReference>
<dbReference type="Proteomes" id="UP001064048">
    <property type="component" value="Chromosome 25"/>
</dbReference>
<reference evidence="1 2" key="1">
    <citation type="journal article" date="2022" name="Genome Biol. Evol.">
        <title>The Spruce Budworm Genome: Reconstructing the Evolutionary History of Antifreeze Proteins.</title>
        <authorList>
            <person name="Beliveau C."/>
            <person name="Gagne P."/>
            <person name="Picq S."/>
            <person name="Vernygora O."/>
            <person name="Keeling C.I."/>
            <person name="Pinkney K."/>
            <person name="Doucet D."/>
            <person name="Wen F."/>
            <person name="Johnston J.S."/>
            <person name="Maaroufi H."/>
            <person name="Boyle B."/>
            <person name="Laroche J."/>
            <person name="Dewar K."/>
            <person name="Juretic N."/>
            <person name="Blackburn G."/>
            <person name="Nisole A."/>
            <person name="Brunet B."/>
            <person name="Brandao M."/>
            <person name="Lumley L."/>
            <person name="Duan J."/>
            <person name="Quan G."/>
            <person name="Lucarotti C.J."/>
            <person name="Roe A.D."/>
            <person name="Sperling F.A.H."/>
            <person name="Levesque R.C."/>
            <person name="Cusson M."/>
        </authorList>
    </citation>
    <scope>NUCLEOTIDE SEQUENCE [LARGE SCALE GENOMIC DNA]</scope>
    <source>
        <strain evidence="1">Glfc:IPQL:Cfum</strain>
    </source>
</reference>
<evidence type="ECO:0000313" key="1">
    <source>
        <dbReference type="EMBL" id="KAI8423321.1"/>
    </source>
</evidence>
<name>A0ACC0JGN5_CHOFU</name>
<protein>
    <submittedName>
        <fullName evidence="1">Uncharacterized protein</fullName>
    </submittedName>
</protein>
<gene>
    <name evidence="1" type="ORF">MSG28_014340</name>
</gene>